<dbReference type="PANTHER" id="PTHR33021">
    <property type="entry name" value="BLUE COPPER PROTEIN"/>
    <property type="match status" value="1"/>
</dbReference>
<proteinExistence type="predicted"/>
<dbReference type="GO" id="GO:0009055">
    <property type="term" value="F:electron transfer activity"/>
    <property type="evidence" value="ECO:0007669"/>
    <property type="project" value="InterPro"/>
</dbReference>
<protein>
    <submittedName>
        <fullName evidence="5">Cucumber peeling cupredoxin-like protein</fullName>
    </submittedName>
</protein>
<dbReference type="Proteomes" id="UP000623129">
    <property type="component" value="Unassembled WGS sequence"/>
</dbReference>
<dbReference type="CDD" id="cd13920">
    <property type="entry name" value="Stellacyanin"/>
    <property type="match status" value="1"/>
</dbReference>
<keyword evidence="2" id="KW-0325">Glycoprotein</keyword>
<evidence type="ECO:0000256" key="1">
    <source>
        <dbReference type="ARBA" id="ARBA00023157"/>
    </source>
</evidence>
<dbReference type="EMBL" id="SWLB01000003">
    <property type="protein sequence ID" value="KAF3340099.1"/>
    <property type="molecule type" value="Genomic_DNA"/>
</dbReference>
<keyword evidence="3" id="KW-0732">Signal</keyword>
<dbReference type="InterPro" id="IPR008972">
    <property type="entry name" value="Cupredoxin"/>
</dbReference>
<comment type="caution">
    <text evidence="5">The sequence shown here is derived from an EMBL/GenBank/DDBJ whole genome shotgun (WGS) entry which is preliminary data.</text>
</comment>
<dbReference type="PROSITE" id="PS51485">
    <property type="entry name" value="PHYTOCYANIN"/>
    <property type="match status" value="1"/>
</dbReference>
<reference evidence="5" key="1">
    <citation type="submission" date="2020-01" db="EMBL/GenBank/DDBJ databases">
        <title>Genome sequence of Kobresia littledalei, the first chromosome-level genome in the family Cyperaceae.</title>
        <authorList>
            <person name="Qu G."/>
        </authorList>
    </citation>
    <scope>NUCLEOTIDE SEQUENCE</scope>
    <source>
        <strain evidence="5">C.B.Clarke</strain>
        <tissue evidence="5">Leaf</tissue>
    </source>
</reference>
<name>A0A833RWF1_9POAL</name>
<evidence type="ECO:0000259" key="4">
    <source>
        <dbReference type="PROSITE" id="PS51485"/>
    </source>
</evidence>
<dbReference type="SUPFAM" id="SSF49503">
    <property type="entry name" value="Cupredoxins"/>
    <property type="match status" value="1"/>
</dbReference>
<dbReference type="Gene3D" id="2.60.40.420">
    <property type="entry name" value="Cupredoxins - blue copper proteins"/>
    <property type="match status" value="1"/>
</dbReference>
<dbReference type="GO" id="GO:0005886">
    <property type="term" value="C:plasma membrane"/>
    <property type="evidence" value="ECO:0007669"/>
    <property type="project" value="TreeGrafter"/>
</dbReference>
<accession>A0A833RWF1</accession>
<dbReference type="PANTHER" id="PTHR33021:SF264">
    <property type="entry name" value="OS05G0570900 PROTEIN"/>
    <property type="match status" value="1"/>
</dbReference>
<gene>
    <name evidence="5" type="ORF">FCM35_KLT15870</name>
</gene>
<feature type="signal peptide" evidence="3">
    <location>
        <begin position="1"/>
        <end position="21"/>
    </location>
</feature>
<sequence>MAKEILLVLAAVSCLLVGSTAQPAHVVHIVGGSKGWYTPPNTTFYDEWAAKKNFTVGDKLMFLFHSSVYNIMQVTKEDFDKCDDRHVINRWFIGPAFVNLTEPGMHYYYDSIGLHCEAGQKLSINVQENKLSVAASGAHVTTPKFVGLLGLFAYLACLLFM</sequence>
<evidence type="ECO:0000256" key="2">
    <source>
        <dbReference type="ARBA" id="ARBA00023180"/>
    </source>
</evidence>
<dbReference type="OrthoDB" id="1916408at2759"/>
<dbReference type="InterPro" id="IPR003245">
    <property type="entry name" value="Phytocyanin_dom"/>
</dbReference>
<feature type="chain" id="PRO_5032364297" evidence="3">
    <location>
        <begin position="22"/>
        <end position="161"/>
    </location>
</feature>
<organism evidence="5 6">
    <name type="scientific">Carex littledalei</name>
    <dbReference type="NCBI Taxonomy" id="544730"/>
    <lineage>
        <taxon>Eukaryota</taxon>
        <taxon>Viridiplantae</taxon>
        <taxon>Streptophyta</taxon>
        <taxon>Embryophyta</taxon>
        <taxon>Tracheophyta</taxon>
        <taxon>Spermatophyta</taxon>
        <taxon>Magnoliopsida</taxon>
        <taxon>Liliopsida</taxon>
        <taxon>Poales</taxon>
        <taxon>Cyperaceae</taxon>
        <taxon>Cyperoideae</taxon>
        <taxon>Cariceae</taxon>
        <taxon>Carex</taxon>
        <taxon>Carex subgen. Euthyceras</taxon>
    </lineage>
</organism>
<dbReference type="Pfam" id="PF02298">
    <property type="entry name" value="Cu_bind_like"/>
    <property type="match status" value="1"/>
</dbReference>
<dbReference type="InterPro" id="IPR039391">
    <property type="entry name" value="Phytocyanin-like"/>
</dbReference>
<feature type="domain" description="Phytocyanin" evidence="4">
    <location>
        <begin position="26"/>
        <end position="128"/>
    </location>
</feature>
<evidence type="ECO:0000256" key="3">
    <source>
        <dbReference type="SAM" id="SignalP"/>
    </source>
</evidence>
<keyword evidence="1" id="KW-1015">Disulfide bond</keyword>
<dbReference type="AlphaFoldDB" id="A0A833RWF1"/>
<keyword evidence="6" id="KW-1185">Reference proteome</keyword>
<evidence type="ECO:0000313" key="5">
    <source>
        <dbReference type="EMBL" id="KAF3340099.1"/>
    </source>
</evidence>
<evidence type="ECO:0000313" key="6">
    <source>
        <dbReference type="Proteomes" id="UP000623129"/>
    </source>
</evidence>
<dbReference type="FunFam" id="2.60.40.420:FF:000034">
    <property type="entry name" value="Cupredoxin superfamily protein"/>
    <property type="match status" value="1"/>
</dbReference>